<comment type="similarity">
    <text evidence="3">Belongs to the thiolase-like superfamily. Thiolase family.</text>
</comment>
<gene>
    <name evidence="18" type="primary">ERG10</name>
    <name evidence="18" type="ORF">EHS25_008122</name>
</gene>
<evidence type="ECO:0000259" key="17">
    <source>
        <dbReference type="Pfam" id="PF02803"/>
    </source>
</evidence>
<comment type="caution">
    <text evidence="18">The sequence shown here is derived from an EMBL/GenBank/DDBJ whole genome shotgun (WGS) entry which is preliminary data.</text>
</comment>
<accession>A0A427YNP1</accession>
<comment type="subunit">
    <text evidence="4">Homotetramer.</text>
</comment>
<reference evidence="18 19" key="1">
    <citation type="submission" date="2018-11" db="EMBL/GenBank/DDBJ databases">
        <title>Genome sequence of Saitozyma podzolica DSM 27192.</title>
        <authorList>
            <person name="Aliyu H."/>
            <person name="Gorte O."/>
            <person name="Ochsenreither K."/>
        </authorList>
    </citation>
    <scope>NUCLEOTIDE SEQUENCE [LARGE SCALE GENOMIC DNA]</scope>
    <source>
        <strain evidence="18 19">DSM 27192</strain>
    </source>
</reference>
<dbReference type="Gene3D" id="1.50.40.10">
    <property type="entry name" value="Mitochondrial carrier domain"/>
    <property type="match status" value="1"/>
</dbReference>
<dbReference type="FunFam" id="3.40.47.10:FF:000007">
    <property type="entry name" value="acetyl-CoA acetyltransferase, mitochondrial"/>
    <property type="match status" value="1"/>
</dbReference>
<dbReference type="Pfam" id="PF00108">
    <property type="entry name" value="Thiolase_N"/>
    <property type="match status" value="1"/>
</dbReference>
<sequence length="653" mass="69120">MSPPADSGFKRESGTARILGSGTSGIAELLVFHPVDTVAKRLMSNRGHASASSLNTIIFKQAAQAPIHQKFLSLFPGLGYAAGYKVAQRVYKFGGQPLTGIGEVVLLPLDVLKIKMQTNPDAVRGRSFFRLITDEGIGSLYRGWGWTMARNAPGSFALFGGSAVTKEYLFKLSDYSKATWGQNFVASIAGAVASITVAAPLDVVKTRIQNAHFHSDVSGATIIRDMVRQEGLRSFFKGLTPKILVVGPKLVFSYTLAQSLIPFFGKYDVYILSASRTPIGSINGTLASLTAPQLGIVAVKHAMERAGIEPKRVEEIYMGNVVQAGVGQSPARQVGIGAGIPDSTDATTINKVCASGMKSIMLASQSIQLGQRGVMVAGGMESMSQAPFLLPRHSPAFGHMQAQDSLVVDGLYDVYNKFPMGNCAEHTAAKHSITREQQDDHCLSSYTRAEEAWAAGLFNDEIAPVTVKGKKGDTIVKEDEDYKKLLKEKFRSLRPAFVKENGTVTPANSSTLNDGASAVVLASGAVVEDENLKPVAKILGYADAACAPIDFPTAPTLAVPLALKAAGVCQDDIALWEFNEAFSVVACAAEKVLNLPREKVNVRGGAVALGHPIGSSGCRIVVTLVHALKKGEKGVAAICNGGGAASAIVIEKL</sequence>
<dbReference type="Pfam" id="PF00153">
    <property type="entry name" value="Mito_carr"/>
    <property type="match status" value="2"/>
</dbReference>
<dbReference type="PROSITE" id="PS00737">
    <property type="entry name" value="THIOLASE_2"/>
    <property type="match status" value="1"/>
</dbReference>
<evidence type="ECO:0000256" key="2">
    <source>
        <dbReference type="ARBA" id="ARBA00004173"/>
    </source>
</evidence>
<dbReference type="STRING" id="1890683.A0A427YNP1"/>
<evidence type="ECO:0000256" key="9">
    <source>
        <dbReference type="ARBA" id="ARBA00022946"/>
    </source>
</evidence>
<evidence type="ECO:0000256" key="15">
    <source>
        <dbReference type="PROSITE-ProRule" id="PRU00282"/>
    </source>
</evidence>
<keyword evidence="13 15" id="KW-0472">Membrane</keyword>
<evidence type="ECO:0000256" key="3">
    <source>
        <dbReference type="ARBA" id="ARBA00010982"/>
    </source>
</evidence>
<dbReference type="PROSITE" id="PS00099">
    <property type="entry name" value="THIOLASE_3"/>
    <property type="match status" value="1"/>
</dbReference>
<dbReference type="InterPro" id="IPR018108">
    <property type="entry name" value="MCP_transmembrane"/>
</dbReference>
<dbReference type="EC" id="2.3.1.9" evidence="5"/>
<dbReference type="InterPro" id="IPR020610">
    <property type="entry name" value="Thiolase_AS"/>
</dbReference>
<evidence type="ECO:0000256" key="1">
    <source>
        <dbReference type="ARBA" id="ARBA00004141"/>
    </source>
</evidence>
<dbReference type="InterPro" id="IPR020615">
    <property type="entry name" value="Thiolase_acyl_enz_int_AS"/>
</dbReference>
<evidence type="ECO:0000259" key="16">
    <source>
        <dbReference type="Pfam" id="PF00108"/>
    </source>
</evidence>
<keyword evidence="19" id="KW-1185">Reference proteome</keyword>
<dbReference type="PROSITE" id="PS50920">
    <property type="entry name" value="SOLCAR"/>
    <property type="match status" value="2"/>
</dbReference>
<keyword evidence="6 18" id="KW-0808">Transferase</keyword>
<dbReference type="PANTHER" id="PTHR18919">
    <property type="entry name" value="ACETYL-COA C-ACYLTRANSFERASE"/>
    <property type="match status" value="1"/>
</dbReference>
<dbReference type="Proteomes" id="UP000279259">
    <property type="component" value="Unassembled WGS sequence"/>
</dbReference>
<dbReference type="SUPFAM" id="SSF103506">
    <property type="entry name" value="Mitochondrial carrier"/>
    <property type="match status" value="1"/>
</dbReference>
<keyword evidence="12" id="KW-0496">Mitochondrion</keyword>
<keyword evidence="8" id="KW-0479">Metal-binding</keyword>
<dbReference type="Gene3D" id="3.40.47.10">
    <property type="match status" value="2"/>
</dbReference>
<name>A0A427YNP1_9TREE</name>
<dbReference type="OrthoDB" id="5404651at2759"/>
<dbReference type="InterPro" id="IPR002155">
    <property type="entry name" value="Thiolase"/>
</dbReference>
<evidence type="ECO:0000256" key="12">
    <source>
        <dbReference type="ARBA" id="ARBA00023128"/>
    </source>
</evidence>
<evidence type="ECO:0000256" key="10">
    <source>
        <dbReference type="ARBA" id="ARBA00022958"/>
    </source>
</evidence>
<dbReference type="GO" id="GO:0006635">
    <property type="term" value="P:fatty acid beta-oxidation"/>
    <property type="evidence" value="ECO:0007669"/>
    <property type="project" value="TreeGrafter"/>
</dbReference>
<feature type="domain" description="Thiolase N-terminal" evidence="16">
    <location>
        <begin position="269"/>
        <end position="523"/>
    </location>
</feature>
<dbReference type="NCBIfam" id="TIGR01930">
    <property type="entry name" value="AcCoA-C-Actrans"/>
    <property type="match status" value="1"/>
</dbReference>
<feature type="repeat" description="Solcar" evidence="15">
    <location>
        <begin position="181"/>
        <end position="263"/>
    </location>
</feature>
<evidence type="ECO:0000256" key="11">
    <source>
        <dbReference type="ARBA" id="ARBA00022989"/>
    </source>
</evidence>
<dbReference type="EMBL" id="RSCD01000005">
    <property type="protein sequence ID" value="RSH92677.1"/>
    <property type="molecule type" value="Genomic_DNA"/>
</dbReference>
<keyword evidence="10" id="KW-0630">Potassium</keyword>
<dbReference type="PANTHER" id="PTHR18919:SF156">
    <property type="entry name" value="ACETYL-COA ACETYLTRANSFERASE, MITOCHONDRIAL"/>
    <property type="match status" value="1"/>
</dbReference>
<keyword evidence="9" id="KW-0809">Transit peptide</keyword>
<dbReference type="Pfam" id="PF02803">
    <property type="entry name" value="Thiolase_C"/>
    <property type="match status" value="1"/>
</dbReference>
<dbReference type="SUPFAM" id="SSF53901">
    <property type="entry name" value="Thiolase-like"/>
    <property type="match status" value="2"/>
</dbReference>
<evidence type="ECO:0000256" key="8">
    <source>
        <dbReference type="ARBA" id="ARBA00022723"/>
    </source>
</evidence>
<dbReference type="GO" id="GO:0005739">
    <property type="term" value="C:mitochondrion"/>
    <property type="evidence" value="ECO:0007669"/>
    <property type="project" value="UniProtKB-SubCell"/>
</dbReference>
<feature type="domain" description="Thiolase C-terminal" evidence="17">
    <location>
        <begin position="532"/>
        <end position="652"/>
    </location>
</feature>
<keyword evidence="11" id="KW-1133">Transmembrane helix</keyword>
<dbReference type="InterPro" id="IPR020616">
    <property type="entry name" value="Thiolase_N"/>
</dbReference>
<evidence type="ECO:0000256" key="14">
    <source>
        <dbReference type="ARBA" id="ARBA00023315"/>
    </source>
</evidence>
<evidence type="ECO:0000313" key="19">
    <source>
        <dbReference type="Proteomes" id="UP000279259"/>
    </source>
</evidence>
<dbReference type="GO" id="GO:0046872">
    <property type="term" value="F:metal ion binding"/>
    <property type="evidence" value="ECO:0007669"/>
    <property type="project" value="UniProtKB-KW"/>
</dbReference>
<dbReference type="PROSITE" id="PS00098">
    <property type="entry name" value="THIOLASE_1"/>
    <property type="match status" value="1"/>
</dbReference>
<dbReference type="GO" id="GO:0003985">
    <property type="term" value="F:acetyl-CoA C-acetyltransferase activity"/>
    <property type="evidence" value="ECO:0007669"/>
    <property type="project" value="UniProtKB-EC"/>
</dbReference>
<dbReference type="InterPro" id="IPR023395">
    <property type="entry name" value="MCP_dom_sf"/>
</dbReference>
<dbReference type="InterPro" id="IPR020613">
    <property type="entry name" value="Thiolase_CS"/>
</dbReference>
<dbReference type="InterPro" id="IPR016039">
    <property type="entry name" value="Thiolase-like"/>
</dbReference>
<dbReference type="CDD" id="cd00751">
    <property type="entry name" value="thiolase"/>
    <property type="match status" value="1"/>
</dbReference>
<evidence type="ECO:0000256" key="5">
    <source>
        <dbReference type="ARBA" id="ARBA00012705"/>
    </source>
</evidence>
<evidence type="ECO:0000256" key="6">
    <source>
        <dbReference type="ARBA" id="ARBA00022679"/>
    </source>
</evidence>
<evidence type="ECO:0000256" key="4">
    <source>
        <dbReference type="ARBA" id="ARBA00011881"/>
    </source>
</evidence>
<protein>
    <recommendedName>
        <fullName evidence="5">acetyl-CoA C-acetyltransferase</fullName>
        <ecNumber evidence="5">2.3.1.9</ecNumber>
    </recommendedName>
</protein>
<dbReference type="InterPro" id="IPR020617">
    <property type="entry name" value="Thiolase_C"/>
</dbReference>
<dbReference type="GO" id="GO:0016020">
    <property type="term" value="C:membrane"/>
    <property type="evidence" value="ECO:0007669"/>
    <property type="project" value="UniProtKB-SubCell"/>
</dbReference>
<evidence type="ECO:0000256" key="7">
    <source>
        <dbReference type="ARBA" id="ARBA00022692"/>
    </source>
</evidence>
<comment type="subcellular location">
    <subcellularLocation>
        <location evidence="1">Membrane</location>
        <topology evidence="1">Multi-pass membrane protein</topology>
    </subcellularLocation>
    <subcellularLocation>
        <location evidence="2">Mitochondrion</location>
    </subcellularLocation>
</comment>
<feature type="repeat" description="Solcar" evidence="15">
    <location>
        <begin position="86"/>
        <end position="168"/>
    </location>
</feature>
<keyword evidence="7 15" id="KW-0812">Transmembrane</keyword>
<keyword evidence="14" id="KW-0012">Acyltransferase</keyword>
<proteinExistence type="inferred from homology"/>
<evidence type="ECO:0000256" key="13">
    <source>
        <dbReference type="ARBA" id="ARBA00023136"/>
    </source>
</evidence>
<dbReference type="AlphaFoldDB" id="A0A427YNP1"/>
<organism evidence="18 19">
    <name type="scientific">Saitozyma podzolica</name>
    <dbReference type="NCBI Taxonomy" id="1890683"/>
    <lineage>
        <taxon>Eukaryota</taxon>
        <taxon>Fungi</taxon>
        <taxon>Dikarya</taxon>
        <taxon>Basidiomycota</taxon>
        <taxon>Agaricomycotina</taxon>
        <taxon>Tremellomycetes</taxon>
        <taxon>Tremellales</taxon>
        <taxon>Trimorphomycetaceae</taxon>
        <taxon>Saitozyma</taxon>
    </lineage>
</organism>
<evidence type="ECO:0000313" key="18">
    <source>
        <dbReference type="EMBL" id="RSH92677.1"/>
    </source>
</evidence>